<protein>
    <submittedName>
        <fullName evidence="2">Uncharacterized protein</fullName>
    </submittedName>
</protein>
<keyword evidence="3" id="KW-1185">Reference proteome</keyword>
<dbReference type="Proteomes" id="UP001230426">
    <property type="component" value="Unassembled WGS sequence"/>
</dbReference>
<sequence length="70" mass="7517">MNIQPLAPSHSPAAGAATVKLDGLDIGAARGPVAQGPGPYRPRRRERDGARSTGRTVPSRRPLQQTRRTY</sequence>
<dbReference type="EMBL" id="JAUSRB010000002">
    <property type="protein sequence ID" value="MDP9867333.1"/>
    <property type="molecule type" value="Genomic_DNA"/>
</dbReference>
<comment type="caution">
    <text evidence="2">The sequence shown here is derived from an EMBL/GenBank/DDBJ whole genome shotgun (WGS) entry which is preliminary data.</text>
</comment>
<gene>
    <name evidence="2" type="ORF">J2S55_006599</name>
</gene>
<evidence type="ECO:0000313" key="2">
    <source>
        <dbReference type="EMBL" id="MDP9867333.1"/>
    </source>
</evidence>
<name>A0ABT9RDJ7_9ACTN</name>
<accession>A0ABT9RDJ7</accession>
<evidence type="ECO:0000256" key="1">
    <source>
        <dbReference type="SAM" id="MobiDB-lite"/>
    </source>
</evidence>
<feature type="region of interest" description="Disordered" evidence="1">
    <location>
        <begin position="28"/>
        <end position="70"/>
    </location>
</feature>
<reference evidence="2 3" key="1">
    <citation type="submission" date="2023-07" db="EMBL/GenBank/DDBJ databases">
        <title>Sequencing the genomes of 1000 actinobacteria strains.</title>
        <authorList>
            <person name="Klenk H.-P."/>
        </authorList>
    </citation>
    <scope>NUCLEOTIDE SEQUENCE [LARGE SCALE GENOMIC DNA]</scope>
    <source>
        <strain evidence="2 3">DSM 44109</strain>
    </source>
</reference>
<organism evidence="2 3">
    <name type="scientific">Streptosporangium brasiliense</name>
    <dbReference type="NCBI Taxonomy" id="47480"/>
    <lineage>
        <taxon>Bacteria</taxon>
        <taxon>Bacillati</taxon>
        <taxon>Actinomycetota</taxon>
        <taxon>Actinomycetes</taxon>
        <taxon>Streptosporangiales</taxon>
        <taxon>Streptosporangiaceae</taxon>
        <taxon>Streptosporangium</taxon>
    </lineage>
</organism>
<evidence type="ECO:0000313" key="3">
    <source>
        <dbReference type="Proteomes" id="UP001230426"/>
    </source>
</evidence>
<proteinExistence type="predicted"/>
<dbReference type="RefSeq" id="WP_306868826.1">
    <property type="nucleotide sequence ID" value="NZ_JAUSRB010000002.1"/>
</dbReference>